<evidence type="ECO:0000313" key="1">
    <source>
        <dbReference type="EMBL" id="GIT96425.1"/>
    </source>
</evidence>
<accession>A0ABQ4NPT1</accession>
<evidence type="ECO:0000313" key="2">
    <source>
        <dbReference type="Proteomes" id="UP000786693"/>
    </source>
</evidence>
<keyword evidence="2" id="KW-1185">Reference proteome</keyword>
<sequence length="120" mass="12836">MAWTLSRISLIGGSYRGLLSGEGEAPALEMWLDGDVIGHMTLVPLGEGSGEWQVDGEISAAVLTAGTWTVSIRAEGDILDTITFIAGLDAPEDLRAEVDALRAEVTLLKAAFRRHITQQD</sequence>
<comment type="caution">
    <text evidence="1">The sequence shown here is derived from an EMBL/GenBank/DDBJ whole genome shotgun (WGS) entry which is preliminary data.</text>
</comment>
<dbReference type="Proteomes" id="UP000786693">
    <property type="component" value="Unassembled WGS sequence"/>
</dbReference>
<proteinExistence type="predicted"/>
<dbReference type="RefSeq" id="WP_220749924.1">
    <property type="nucleotide sequence ID" value="NZ_BPFH01000006.1"/>
</dbReference>
<dbReference type="EMBL" id="BPFH01000006">
    <property type="protein sequence ID" value="GIT96425.1"/>
    <property type="molecule type" value="Genomic_DNA"/>
</dbReference>
<organism evidence="1 2">
    <name type="scientific">Jannaschia pagri</name>
    <dbReference type="NCBI Taxonomy" id="2829797"/>
    <lineage>
        <taxon>Bacteria</taxon>
        <taxon>Pseudomonadati</taxon>
        <taxon>Pseudomonadota</taxon>
        <taxon>Alphaproteobacteria</taxon>
        <taxon>Rhodobacterales</taxon>
        <taxon>Roseobacteraceae</taxon>
        <taxon>Jannaschia</taxon>
    </lineage>
</organism>
<name>A0ABQ4NPT1_9RHOB</name>
<gene>
    <name evidence="1" type="ORF">JANAI62_30480</name>
</gene>
<protein>
    <submittedName>
        <fullName evidence="1">Uncharacterized protein</fullName>
    </submittedName>
</protein>
<reference evidence="1 2" key="1">
    <citation type="submission" date="2021-05" db="EMBL/GenBank/DDBJ databases">
        <title>Bacteria Genome sequencing.</title>
        <authorList>
            <person name="Takabe Y."/>
            <person name="Nakajima Y."/>
            <person name="Suzuki S."/>
            <person name="Shiozaki T."/>
        </authorList>
    </citation>
    <scope>NUCLEOTIDE SEQUENCE [LARGE SCALE GENOMIC DNA]</scope>
    <source>
        <strain evidence="1 2">AI_62</strain>
    </source>
</reference>